<dbReference type="EMBL" id="GL732625">
    <property type="protein sequence ID" value="EFX70072.1"/>
    <property type="molecule type" value="Genomic_DNA"/>
</dbReference>
<dbReference type="FunFam" id="4.10.1060.10:FF:000047">
    <property type="entry name" value="Uncharacterized protein"/>
    <property type="match status" value="1"/>
</dbReference>
<dbReference type="Proteomes" id="UP000000305">
    <property type="component" value="Unassembled WGS sequence"/>
</dbReference>
<feature type="domain" description="SAM" evidence="5">
    <location>
        <begin position="122"/>
        <end position="185"/>
    </location>
</feature>
<feature type="domain" description="RanBP2-type" evidence="6">
    <location>
        <begin position="53"/>
        <end position="82"/>
    </location>
</feature>
<dbReference type="InterPro" id="IPR001876">
    <property type="entry name" value="Znf_RanBP2"/>
</dbReference>
<dbReference type="PhylomeDB" id="E9HDS0"/>
<accession>E9HDS0</accession>
<gene>
    <name evidence="7" type="ORF">DAPPUDRAFT_328464</name>
</gene>
<dbReference type="InParanoid" id="E9HDS0"/>
<evidence type="ECO:0000259" key="6">
    <source>
        <dbReference type="PROSITE" id="PS50199"/>
    </source>
</evidence>
<dbReference type="Pfam" id="PF00536">
    <property type="entry name" value="SAM_1"/>
    <property type="match status" value="1"/>
</dbReference>
<evidence type="ECO:0000256" key="1">
    <source>
        <dbReference type="ARBA" id="ARBA00022723"/>
    </source>
</evidence>
<dbReference type="STRING" id="6669.E9HDS0"/>
<dbReference type="InterPro" id="IPR001660">
    <property type="entry name" value="SAM"/>
</dbReference>
<dbReference type="AlphaFoldDB" id="E9HDS0"/>
<dbReference type="SMART" id="SM00454">
    <property type="entry name" value="SAM"/>
    <property type="match status" value="1"/>
</dbReference>
<evidence type="ECO:0000259" key="5">
    <source>
        <dbReference type="PROSITE" id="PS50105"/>
    </source>
</evidence>
<evidence type="ECO:0000313" key="8">
    <source>
        <dbReference type="Proteomes" id="UP000000305"/>
    </source>
</evidence>
<dbReference type="PROSITE" id="PS50199">
    <property type="entry name" value="ZF_RANBP2_2"/>
    <property type="match status" value="1"/>
</dbReference>
<dbReference type="GO" id="GO:0003712">
    <property type="term" value="F:transcription coregulator activity"/>
    <property type="evidence" value="ECO:0000318"/>
    <property type="project" value="GO_Central"/>
</dbReference>
<evidence type="ECO:0000313" key="7">
    <source>
        <dbReference type="EMBL" id="EFX70072.1"/>
    </source>
</evidence>
<dbReference type="OrthoDB" id="271862at2759"/>
<dbReference type="InterPro" id="IPR036443">
    <property type="entry name" value="Znf_RanBP2_sf"/>
</dbReference>
<evidence type="ECO:0008006" key="9">
    <source>
        <dbReference type="Google" id="ProtNLM"/>
    </source>
</evidence>
<dbReference type="GO" id="GO:0005634">
    <property type="term" value="C:nucleus"/>
    <property type="evidence" value="ECO:0000318"/>
    <property type="project" value="GO_Central"/>
</dbReference>
<proteinExistence type="predicted"/>
<dbReference type="PROSITE" id="PS01358">
    <property type="entry name" value="ZF_RANBP2_1"/>
    <property type="match status" value="1"/>
</dbReference>
<dbReference type="HOGENOM" id="CLU_1442439_0_0_1"/>
<evidence type="ECO:0000256" key="4">
    <source>
        <dbReference type="PROSITE-ProRule" id="PRU00322"/>
    </source>
</evidence>
<dbReference type="Gene3D" id="1.10.150.50">
    <property type="entry name" value="Transcription Factor, Ets-1"/>
    <property type="match status" value="1"/>
</dbReference>
<dbReference type="SUPFAM" id="SSF90209">
    <property type="entry name" value="Ran binding protein zinc finger-like"/>
    <property type="match status" value="1"/>
</dbReference>
<dbReference type="KEGG" id="dpx:DAPPUDRAFT_328464"/>
<keyword evidence="3" id="KW-0862">Zinc</keyword>
<sequence length="188" mass="21147">MEWETTDADPSEVSSGPEAPTIARRLFFPTRFSIESSHNLTEVLETVGLGEYAVGDWLCVPCDEWNFVWRTLCHKCGAPRNVADDDWMEWETTDADPSEVSSGPETQTILRSVLFPTRYTVESSRILTDVLETVGLGEYTDLFSRNHVGVEMFMTLSEEELHFLGVHSFGARKILVDAIRVLLELNGA</sequence>
<dbReference type="GO" id="GO:0003723">
    <property type="term" value="F:RNA binding"/>
    <property type="evidence" value="ECO:0000318"/>
    <property type="project" value="GO_Central"/>
</dbReference>
<name>E9HDS0_DAPPU</name>
<dbReference type="PROSITE" id="PS50105">
    <property type="entry name" value="SAM_DOMAIN"/>
    <property type="match status" value="1"/>
</dbReference>
<keyword evidence="2 4" id="KW-0863">Zinc-finger</keyword>
<keyword evidence="8" id="KW-1185">Reference proteome</keyword>
<dbReference type="GO" id="GO:0008270">
    <property type="term" value="F:zinc ion binding"/>
    <property type="evidence" value="ECO:0007669"/>
    <property type="project" value="UniProtKB-KW"/>
</dbReference>
<evidence type="ECO:0000256" key="2">
    <source>
        <dbReference type="ARBA" id="ARBA00022771"/>
    </source>
</evidence>
<dbReference type="Gene3D" id="4.10.1060.10">
    <property type="entry name" value="Zinc finger, RanBP2-type"/>
    <property type="match status" value="1"/>
</dbReference>
<organism evidence="7 8">
    <name type="scientific">Daphnia pulex</name>
    <name type="common">Water flea</name>
    <dbReference type="NCBI Taxonomy" id="6669"/>
    <lineage>
        <taxon>Eukaryota</taxon>
        <taxon>Metazoa</taxon>
        <taxon>Ecdysozoa</taxon>
        <taxon>Arthropoda</taxon>
        <taxon>Crustacea</taxon>
        <taxon>Branchiopoda</taxon>
        <taxon>Diplostraca</taxon>
        <taxon>Cladocera</taxon>
        <taxon>Anomopoda</taxon>
        <taxon>Daphniidae</taxon>
        <taxon>Daphnia</taxon>
    </lineage>
</organism>
<protein>
    <recommendedName>
        <fullName evidence="9">SAM domain-containing protein</fullName>
    </recommendedName>
</protein>
<keyword evidence="1" id="KW-0479">Metal-binding</keyword>
<dbReference type="FunFam" id="1.10.150.50:FF:000103">
    <property type="entry name" value="Bicaudal C, isoform B"/>
    <property type="match status" value="1"/>
</dbReference>
<dbReference type="SUPFAM" id="SSF47769">
    <property type="entry name" value="SAM/Pointed domain"/>
    <property type="match status" value="1"/>
</dbReference>
<reference evidence="7 8" key="1">
    <citation type="journal article" date="2011" name="Science">
        <title>The ecoresponsive genome of Daphnia pulex.</title>
        <authorList>
            <person name="Colbourne J.K."/>
            <person name="Pfrender M.E."/>
            <person name="Gilbert D."/>
            <person name="Thomas W.K."/>
            <person name="Tucker A."/>
            <person name="Oakley T.H."/>
            <person name="Tokishita S."/>
            <person name="Aerts A."/>
            <person name="Arnold G.J."/>
            <person name="Basu M.K."/>
            <person name="Bauer D.J."/>
            <person name="Caceres C.E."/>
            <person name="Carmel L."/>
            <person name="Casola C."/>
            <person name="Choi J.H."/>
            <person name="Detter J.C."/>
            <person name="Dong Q."/>
            <person name="Dusheyko S."/>
            <person name="Eads B.D."/>
            <person name="Frohlich T."/>
            <person name="Geiler-Samerotte K.A."/>
            <person name="Gerlach D."/>
            <person name="Hatcher P."/>
            <person name="Jogdeo S."/>
            <person name="Krijgsveld J."/>
            <person name="Kriventseva E.V."/>
            <person name="Kultz D."/>
            <person name="Laforsch C."/>
            <person name="Lindquist E."/>
            <person name="Lopez J."/>
            <person name="Manak J.R."/>
            <person name="Muller J."/>
            <person name="Pangilinan J."/>
            <person name="Patwardhan R.P."/>
            <person name="Pitluck S."/>
            <person name="Pritham E.J."/>
            <person name="Rechtsteiner A."/>
            <person name="Rho M."/>
            <person name="Rogozin I.B."/>
            <person name="Sakarya O."/>
            <person name="Salamov A."/>
            <person name="Schaack S."/>
            <person name="Shapiro H."/>
            <person name="Shiga Y."/>
            <person name="Skalitzky C."/>
            <person name="Smith Z."/>
            <person name="Souvorov A."/>
            <person name="Sung W."/>
            <person name="Tang Z."/>
            <person name="Tsuchiya D."/>
            <person name="Tu H."/>
            <person name="Vos H."/>
            <person name="Wang M."/>
            <person name="Wolf Y.I."/>
            <person name="Yamagata H."/>
            <person name="Yamada T."/>
            <person name="Ye Y."/>
            <person name="Shaw J.R."/>
            <person name="Andrews J."/>
            <person name="Crease T.J."/>
            <person name="Tang H."/>
            <person name="Lucas S.M."/>
            <person name="Robertson H.M."/>
            <person name="Bork P."/>
            <person name="Koonin E.V."/>
            <person name="Zdobnov E.M."/>
            <person name="Grigoriev I.V."/>
            <person name="Lynch M."/>
            <person name="Boore J.L."/>
        </authorList>
    </citation>
    <scope>NUCLEOTIDE SEQUENCE [LARGE SCALE GENOMIC DNA]</scope>
</reference>
<dbReference type="InterPro" id="IPR013761">
    <property type="entry name" value="SAM/pointed_sf"/>
</dbReference>
<evidence type="ECO:0000256" key="3">
    <source>
        <dbReference type="ARBA" id="ARBA00022833"/>
    </source>
</evidence>